<evidence type="ECO:0000313" key="1">
    <source>
        <dbReference type="EMBL" id="JAD28608.1"/>
    </source>
</evidence>
<proteinExistence type="predicted"/>
<sequence>MLLTFRNKRIKPRRRLHCLANKRGH</sequence>
<reference evidence="1" key="2">
    <citation type="journal article" date="2015" name="Data Brief">
        <title>Shoot transcriptome of the giant reed, Arundo donax.</title>
        <authorList>
            <person name="Barrero R.A."/>
            <person name="Guerrero F.D."/>
            <person name="Moolhuijzen P."/>
            <person name="Goolsby J.A."/>
            <person name="Tidwell J."/>
            <person name="Bellgard S.E."/>
            <person name="Bellgard M.I."/>
        </authorList>
    </citation>
    <scope>NUCLEOTIDE SEQUENCE</scope>
    <source>
        <tissue evidence="1">Shoot tissue taken approximately 20 cm above the soil surface</tissue>
    </source>
</reference>
<accession>A0A0A8YT49</accession>
<dbReference type="AlphaFoldDB" id="A0A0A8YT49"/>
<reference evidence="1" key="1">
    <citation type="submission" date="2014-09" db="EMBL/GenBank/DDBJ databases">
        <authorList>
            <person name="Magalhaes I.L.F."/>
            <person name="Oliveira U."/>
            <person name="Santos F.R."/>
            <person name="Vidigal T.H.D.A."/>
            <person name="Brescovit A.D."/>
            <person name="Santos A.J."/>
        </authorList>
    </citation>
    <scope>NUCLEOTIDE SEQUENCE</scope>
    <source>
        <tissue evidence="1">Shoot tissue taken approximately 20 cm above the soil surface</tissue>
    </source>
</reference>
<organism evidence="1">
    <name type="scientific">Arundo donax</name>
    <name type="common">Giant reed</name>
    <name type="synonym">Donax arundinaceus</name>
    <dbReference type="NCBI Taxonomy" id="35708"/>
    <lineage>
        <taxon>Eukaryota</taxon>
        <taxon>Viridiplantae</taxon>
        <taxon>Streptophyta</taxon>
        <taxon>Embryophyta</taxon>
        <taxon>Tracheophyta</taxon>
        <taxon>Spermatophyta</taxon>
        <taxon>Magnoliopsida</taxon>
        <taxon>Liliopsida</taxon>
        <taxon>Poales</taxon>
        <taxon>Poaceae</taxon>
        <taxon>PACMAD clade</taxon>
        <taxon>Arundinoideae</taxon>
        <taxon>Arundineae</taxon>
        <taxon>Arundo</taxon>
    </lineage>
</organism>
<name>A0A0A8YT49_ARUDO</name>
<dbReference type="EMBL" id="GBRH01269287">
    <property type="protein sequence ID" value="JAD28608.1"/>
    <property type="molecule type" value="Transcribed_RNA"/>
</dbReference>
<protein>
    <submittedName>
        <fullName evidence="1">Uncharacterized protein</fullName>
    </submittedName>
</protein>